<evidence type="ECO:0008006" key="3">
    <source>
        <dbReference type="Google" id="ProtNLM"/>
    </source>
</evidence>
<dbReference type="SUPFAM" id="SSF81301">
    <property type="entry name" value="Nucleotidyltransferase"/>
    <property type="match status" value="1"/>
</dbReference>
<gene>
    <name evidence="1" type="ORF">H6G94_32365</name>
</gene>
<evidence type="ECO:0000313" key="2">
    <source>
        <dbReference type="Proteomes" id="UP000606396"/>
    </source>
</evidence>
<organism evidence="1 2">
    <name type="scientific">Nostoc punctiforme FACHB-252</name>
    <dbReference type="NCBI Taxonomy" id="1357509"/>
    <lineage>
        <taxon>Bacteria</taxon>
        <taxon>Bacillati</taxon>
        <taxon>Cyanobacteriota</taxon>
        <taxon>Cyanophyceae</taxon>
        <taxon>Nostocales</taxon>
        <taxon>Nostocaceae</taxon>
        <taxon>Nostoc</taxon>
    </lineage>
</organism>
<accession>A0ABR8HKV2</accession>
<dbReference type="Gene3D" id="3.30.460.10">
    <property type="entry name" value="Beta Polymerase, domain 2"/>
    <property type="match status" value="1"/>
</dbReference>
<dbReference type="RefSeq" id="WP_190952432.1">
    <property type="nucleotide sequence ID" value="NZ_JACJTC010000033.1"/>
</dbReference>
<evidence type="ECO:0000313" key="1">
    <source>
        <dbReference type="EMBL" id="MBD2615891.1"/>
    </source>
</evidence>
<dbReference type="InterPro" id="IPR043519">
    <property type="entry name" value="NT_sf"/>
</dbReference>
<reference evidence="1 2" key="1">
    <citation type="journal article" date="2020" name="ISME J.">
        <title>Comparative genomics reveals insights into cyanobacterial evolution and habitat adaptation.</title>
        <authorList>
            <person name="Chen M.Y."/>
            <person name="Teng W.K."/>
            <person name="Zhao L."/>
            <person name="Hu C.X."/>
            <person name="Zhou Y.K."/>
            <person name="Han B.P."/>
            <person name="Song L.R."/>
            <person name="Shu W.S."/>
        </authorList>
    </citation>
    <scope>NUCLEOTIDE SEQUENCE [LARGE SCALE GENOMIC DNA]</scope>
    <source>
        <strain evidence="1 2">FACHB-252</strain>
    </source>
</reference>
<comment type="caution">
    <text evidence="1">The sequence shown here is derived from an EMBL/GenBank/DDBJ whole genome shotgun (WGS) entry which is preliminary data.</text>
</comment>
<dbReference type="Proteomes" id="UP000606396">
    <property type="component" value="Unassembled WGS sequence"/>
</dbReference>
<sequence length="258" mass="29830">MHIPLVKVTDLSQPKIYKPVTESLRLSLIERLQWNFDQVINNDRALCDIMTALHNQSAQAVVFGGWVRDHVYSYVLKQNFQPRDIDVVVDGLDFHQLQKLLPSDNKVNIFGGFSIETSTNRIDIWLLKDTYLIKKLNFELNFDKLPQTTVFRINSIIFKPEQLWSVPDIFDFGCIDALKDKVLDFQSSFIPFPEIQVARAIVYSIKLNLKMKPEIINFIRMICNSEEVTSNITNNLLINCPPHLLTSCMNLLKKITES</sequence>
<protein>
    <recommendedName>
        <fullName evidence="3">Poly A polymerase head domain-containing protein</fullName>
    </recommendedName>
</protein>
<name>A0ABR8HKV2_NOSPU</name>
<keyword evidence="2" id="KW-1185">Reference proteome</keyword>
<dbReference type="EMBL" id="JACJTC010000033">
    <property type="protein sequence ID" value="MBD2615891.1"/>
    <property type="molecule type" value="Genomic_DNA"/>
</dbReference>
<proteinExistence type="predicted"/>